<dbReference type="EMBL" id="LCRH01000032">
    <property type="protein sequence ID" value="KKW32335.1"/>
    <property type="molecule type" value="Genomic_DNA"/>
</dbReference>
<sequence>MIVHPYKKNLQELWKSFRLMFQKNVMVRWTTGISVLFLIATTALPIWRILPLASETPFIALHYNIYLGVDRLGPISQIFFLPALGTFFLLVNLLIQARSFRTQKTLALFFAAATPCIELILLVAMGLIVLINV</sequence>
<evidence type="ECO:0000256" key="1">
    <source>
        <dbReference type="SAM" id="Phobius"/>
    </source>
</evidence>
<organism evidence="2 3">
    <name type="scientific">Candidatus Uhrbacteria bacterium GW2011_GWA2_52_8d</name>
    <dbReference type="NCBI Taxonomy" id="1618979"/>
    <lineage>
        <taxon>Bacteria</taxon>
        <taxon>Candidatus Uhriibacteriota</taxon>
    </lineage>
</organism>
<keyword evidence="1" id="KW-1133">Transmembrane helix</keyword>
<evidence type="ECO:0000313" key="3">
    <source>
        <dbReference type="Proteomes" id="UP000034054"/>
    </source>
</evidence>
<feature type="transmembrane region" description="Helical" evidence="1">
    <location>
        <begin position="25"/>
        <end position="47"/>
    </location>
</feature>
<keyword evidence="1" id="KW-0472">Membrane</keyword>
<accession>A0A0G1XN94</accession>
<dbReference type="AlphaFoldDB" id="A0A0G1XN94"/>
<evidence type="ECO:0008006" key="4">
    <source>
        <dbReference type="Google" id="ProtNLM"/>
    </source>
</evidence>
<feature type="transmembrane region" description="Helical" evidence="1">
    <location>
        <begin position="75"/>
        <end position="95"/>
    </location>
</feature>
<gene>
    <name evidence="2" type="ORF">UY76_C0032G0006</name>
</gene>
<protein>
    <recommendedName>
        <fullName evidence="4">DUF1648 domain-containing protein</fullName>
    </recommendedName>
</protein>
<evidence type="ECO:0000313" key="2">
    <source>
        <dbReference type="EMBL" id="KKW32335.1"/>
    </source>
</evidence>
<comment type="caution">
    <text evidence="2">The sequence shown here is derived from an EMBL/GenBank/DDBJ whole genome shotgun (WGS) entry which is preliminary data.</text>
</comment>
<proteinExistence type="predicted"/>
<feature type="transmembrane region" description="Helical" evidence="1">
    <location>
        <begin position="107"/>
        <end position="131"/>
    </location>
</feature>
<name>A0A0G1XN94_9BACT</name>
<reference evidence="2 3" key="1">
    <citation type="journal article" date="2015" name="Nature">
        <title>rRNA introns, odd ribosomes, and small enigmatic genomes across a large radiation of phyla.</title>
        <authorList>
            <person name="Brown C.T."/>
            <person name="Hug L.A."/>
            <person name="Thomas B.C."/>
            <person name="Sharon I."/>
            <person name="Castelle C.J."/>
            <person name="Singh A."/>
            <person name="Wilkins M.J."/>
            <person name="Williams K.H."/>
            <person name="Banfield J.F."/>
        </authorList>
    </citation>
    <scope>NUCLEOTIDE SEQUENCE [LARGE SCALE GENOMIC DNA]</scope>
</reference>
<keyword evidence="1" id="KW-0812">Transmembrane</keyword>
<dbReference type="Proteomes" id="UP000034054">
    <property type="component" value="Unassembled WGS sequence"/>
</dbReference>